<dbReference type="KEGG" id="pmaw:MACH26_38820"/>
<dbReference type="InterPro" id="IPR050415">
    <property type="entry name" value="MRET"/>
</dbReference>
<dbReference type="InterPro" id="IPR017927">
    <property type="entry name" value="FAD-bd_FR_type"/>
</dbReference>
<gene>
    <name evidence="5" type="primary">fre</name>
    <name evidence="5" type="ORF">MACH26_38820</name>
</gene>
<dbReference type="InterPro" id="IPR001433">
    <property type="entry name" value="OxRdtase_FAD/NAD-bd"/>
</dbReference>
<dbReference type="InterPro" id="IPR017938">
    <property type="entry name" value="Riboflavin_synthase-like_b-brl"/>
</dbReference>
<evidence type="ECO:0000313" key="6">
    <source>
        <dbReference type="Proteomes" id="UP001333710"/>
    </source>
</evidence>
<dbReference type="Proteomes" id="UP001333710">
    <property type="component" value="Chromosome"/>
</dbReference>
<dbReference type="SUPFAM" id="SSF52343">
    <property type="entry name" value="Ferredoxin reductase-like, C-terminal NADP-linked domain"/>
    <property type="match status" value="1"/>
</dbReference>
<dbReference type="CDD" id="cd06189">
    <property type="entry name" value="flavin_oxioreductase"/>
    <property type="match status" value="1"/>
</dbReference>
<dbReference type="RefSeq" id="WP_338294432.1">
    <property type="nucleotide sequence ID" value="NZ_AP027272.1"/>
</dbReference>
<dbReference type="InterPro" id="IPR039261">
    <property type="entry name" value="FNR_nucleotide-bd"/>
</dbReference>
<evidence type="ECO:0000256" key="2">
    <source>
        <dbReference type="ARBA" id="ARBA00023223"/>
    </source>
</evidence>
<sequence>MSVIQVTVAQIQSVSEFVYKVILTSEEALPEFNAGQYLQVVMSAEDKRPFSIANPPYEKSFLELHIGASEHNPYAMQVIERMQKEGKIEVELPCGNAVIQDDAENSILIAGGTGYSYTRSLLLQKLHANKGAKVSLYWGAKTPADLYEMNYLQELAQQHSDFVFVPVIEHAQPDWNGRTGLVHKAVLEDFDSLDEQHVYVAGRFEMAKVVRDEFLPKGIKAEQLIGDAFAYID</sequence>
<dbReference type="GO" id="GO:0008218">
    <property type="term" value="P:bioluminescence"/>
    <property type="evidence" value="ECO:0007669"/>
    <property type="project" value="UniProtKB-KW"/>
</dbReference>
<accession>A0AA48HKZ8</accession>
<keyword evidence="6" id="KW-1185">Reference proteome</keyword>
<organism evidence="5 6">
    <name type="scientific">Planctobacterium marinum</name>
    <dbReference type="NCBI Taxonomy" id="1631968"/>
    <lineage>
        <taxon>Bacteria</taxon>
        <taxon>Pseudomonadati</taxon>
        <taxon>Pseudomonadota</taxon>
        <taxon>Gammaproteobacteria</taxon>
        <taxon>Alteromonadales</taxon>
        <taxon>Alteromonadaceae</taxon>
        <taxon>Planctobacterium</taxon>
    </lineage>
</organism>
<protein>
    <submittedName>
        <fullName evidence="5">NAD(P)H-flavin reductase</fullName>
    </submittedName>
</protein>
<feature type="domain" description="FAD-binding FR-type" evidence="4">
    <location>
        <begin position="1"/>
        <end position="100"/>
    </location>
</feature>
<comment type="similarity">
    <text evidence="3">Belongs to the Fre/LuxG FAD/NAD(P) flavoprotein oxidoreductase family.</text>
</comment>
<dbReference type="PRINTS" id="PR00410">
    <property type="entry name" value="PHEHYDRXLASE"/>
</dbReference>
<reference evidence="5" key="1">
    <citation type="submission" date="2023-01" db="EMBL/GenBank/DDBJ databases">
        <title>Complete genome sequence of Planctobacterium marinum strain Dej080120_11.</title>
        <authorList>
            <person name="Ueki S."/>
            <person name="Maruyama F."/>
        </authorList>
    </citation>
    <scope>NUCLEOTIDE SEQUENCE</scope>
    <source>
        <strain evidence="5">Dej080120_11</strain>
    </source>
</reference>
<dbReference type="NCBIfam" id="NF005963">
    <property type="entry name" value="PRK08051.1"/>
    <property type="match status" value="1"/>
</dbReference>
<name>A0AA48HKZ8_9ALTE</name>
<dbReference type="AlphaFoldDB" id="A0AA48HKZ8"/>
<dbReference type="GO" id="GO:0016491">
    <property type="term" value="F:oxidoreductase activity"/>
    <property type="evidence" value="ECO:0007669"/>
    <property type="project" value="UniProtKB-KW"/>
</dbReference>
<evidence type="ECO:0000256" key="3">
    <source>
        <dbReference type="ARBA" id="ARBA00038177"/>
    </source>
</evidence>
<dbReference type="Gene3D" id="2.40.30.10">
    <property type="entry name" value="Translation factors"/>
    <property type="match status" value="1"/>
</dbReference>
<keyword evidence="2" id="KW-0455">Luminescence</keyword>
<dbReference type="PANTHER" id="PTHR47354">
    <property type="entry name" value="NADH OXIDOREDUCTASE HCR"/>
    <property type="match status" value="1"/>
</dbReference>
<dbReference type="SUPFAM" id="SSF63380">
    <property type="entry name" value="Riboflavin synthase domain-like"/>
    <property type="match status" value="1"/>
</dbReference>
<evidence type="ECO:0000259" key="4">
    <source>
        <dbReference type="PROSITE" id="PS51384"/>
    </source>
</evidence>
<dbReference type="Pfam" id="PF00175">
    <property type="entry name" value="NAD_binding_1"/>
    <property type="match status" value="1"/>
</dbReference>
<keyword evidence="1" id="KW-0560">Oxidoreductase</keyword>
<dbReference type="PROSITE" id="PS51384">
    <property type="entry name" value="FAD_FR"/>
    <property type="match status" value="1"/>
</dbReference>
<dbReference type="EMBL" id="AP027272">
    <property type="protein sequence ID" value="BDX08361.1"/>
    <property type="molecule type" value="Genomic_DNA"/>
</dbReference>
<dbReference type="Gene3D" id="3.40.50.80">
    <property type="entry name" value="Nucleotide-binding domain of ferredoxin-NADP reductase (FNR) module"/>
    <property type="match status" value="1"/>
</dbReference>
<proteinExistence type="inferred from homology"/>
<evidence type="ECO:0000313" key="5">
    <source>
        <dbReference type="EMBL" id="BDX08361.1"/>
    </source>
</evidence>
<dbReference type="PANTHER" id="PTHR47354:SF7">
    <property type="entry name" value="NAD(P)H-FLAVIN REDUCTASE"/>
    <property type="match status" value="1"/>
</dbReference>
<evidence type="ECO:0000256" key="1">
    <source>
        <dbReference type="ARBA" id="ARBA00023002"/>
    </source>
</evidence>